<evidence type="ECO:0000313" key="3">
    <source>
        <dbReference type="EMBL" id="OAB73580.1"/>
    </source>
</evidence>
<name>A0A167CUB7_9BACL</name>
<feature type="transmembrane region" description="Helical" evidence="1">
    <location>
        <begin position="5"/>
        <end position="25"/>
    </location>
</feature>
<keyword evidence="1" id="KW-0472">Membrane</keyword>
<dbReference type="RefSeq" id="WP_068659094.1">
    <property type="nucleotide sequence ID" value="NZ_CP017770.1"/>
</dbReference>
<sequence>MRYRWLEWAFAFGWLGVLTTLFQWYGGATVWFLIVLSTLFIVGGLVTQWFGARSIEVKRYITPSRPIAGTELEIEVCIKYRSILPLPWMSVTDYFTEGNFCKVWFPGWHRTFTYSYNLQNVPRGIVTFQVCQVEWGGLFGWFKNSRMIPCDESIIVLPLPIMVAMEEGITSNDWRAGELEITKRHLIGHWGLEIRDYRVGDPLSRIHWKSSARLGRMQSRLPEDELDQELWIILDQSAESYRGMSASIDIQNHKAEHLFEWAVSFVAGLFQTADKDGMHAELIVEKKVPIPNTFTVSAYQSNLMTLALIELNGTKRIENILEETMGFLQYGGRVAVVTGFLQEESIQVIVNMQHQGIHIDVYSVLPSMALLELKGDVSERIRQVRMENILLSLGVRFYRLNVSLSEKENNVDIFLSKEVRRLSGS</sequence>
<dbReference type="Pfam" id="PF01882">
    <property type="entry name" value="DUF58"/>
    <property type="match status" value="1"/>
</dbReference>
<dbReference type="InterPro" id="IPR002881">
    <property type="entry name" value="DUF58"/>
</dbReference>
<dbReference type="AlphaFoldDB" id="A0A167CUB7"/>
<dbReference type="STRING" id="1763538.LPB68_16085"/>
<proteinExistence type="predicted"/>
<protein>
    <recommendedName>
        <fullName evidence="2">DUF58 domain-containing protein</fullName>
    </recommendedName>
</protein>
<evidence type="ECO:0000313" key="4">
    <source>
        <dbReference type="Proteomes" id="UP000077134"/>
    </source>
</evidence>
<evidence type="ECO:0000259" key="2">
    <source>
        <dbReference type="Pfam" id="PF01882"/>
    </source>
</evidence>
<evidence type="ECO:0000256" key="1">
    <source>
        <dbReference type="SAM" id="Phobius"/>
    </source>
</evidence>
<dbReference type="OrthoDB" id="140416at2"/>
<keyword evidence="4" id="KW-1185">Reference proteome</keyword>
<organism evidence="3 4">
    <name type="scientific">Paenibacillus crassostreae</name>
    <dbReference type="NCBI Taxonomy" id="1763538"/>
    <lineage>
        <taxon>Bacteria</taxon>
        <taxon>Bacillati</taxon>
        <taxon>Bacillota</taxon>
        <taxon>Bacilli</taxon>
        <taxon>Bacillales</taxon>
        <taxon>Paenibacillaceae</taxon>
        <taxon>Paenibacillus</taxon>
    </lineage>
</organism>
<gene>
    <name evidence="3" type="ORF">PNBC_13815</name>
</gene>
<feature type="transmembrane region" description="Helical" evidence="1">
    <location>
        <begin position="31"/>
        <end position="51"/>
    </location>
</feature>
<dbReference type="KEGG" id="pcx:LPB68_16085"/>
<accession>A0A167CUB7</accession>
<reference evidence="3 4" key="1">
    <citation type="submission" date="2016-02" db="EMBL/GenBank/DDBJ databases">
        <title>Paenibacillus sp. LPB0068, isolated from Crassostrea gigas.</title>
        <authorList>
            <person name="Shin S.-K."/>
            <person name="Yi H."/>
        </authorList>
    </citation>
    <scope>NUCLEOTIDE SEQUENCE [LARGE SCALE GENOMIC DNA]</scope>
    <source>
        <strain evidence="3 4">LPB0068</strain>
    </source>
</reference>
<dbReference type="EMBL" id="LSFN01000021">
    <property type="protein sequence ID" value="OAB73580.1"/>
    <property type="molecule type" value="Genomic_DNA"/>
</dbReference>
<keyword evidence="1" id="KW-1133">Transmembrane helix</keyword>
<keyword evidence="1" id="KW-0812">Transmembrane</keyword>
<dbReference type="PANTHER" id="PTHR34351:SF2">
    <property type="entry name" value="DUF58 DOMAIN-CONTAINING PROTEIN"/>
    <property type="match status" value="1"/>
</dbReference>
<dbReference type="PANTHER" id="PTHR34351">
    <property type="entry name" value="SLR1927 PROTEIN-RELATED"/>
    <property type="match status" value="1"/>
</dbReference>
<comment type="caution">
    <text evidence="3">The sequence shown here is derived from an EMBL/GenBank/DDBJ whole genome shotgun (WGS) entry which is preliminary data.</text>
</comment>
<dbReference type="Proteomes" id="UP000077134">
    <property type="component" value="Unassembled WGS sequence"/>
</dbReference>
<feature type="domain" description="DUF58" evidence="2">
    <location>
        <begin position="193"/>
        <end position="384"/>
    </location>
</feature>